<sequence length="1366" mass="153003">MSNQSILRITRELGEIQRGSDLSIAVACRDIDVRHVRALIIGPPDTPYEFGFFEFAVKFTRDYPTKAPSVTAITTHGGRTRFNPNIYAGGKVCLSILGTWRGERGEEWSSAQGLESILISIQSLMSSNPYENEPGFEDANSDYDKKNQEAYVDKIRHESLRISVIDRLEEYLGISWGRSGPTVYNAEEDYQSSRDDAPFEPFKDLCKRRFLWYYQSYLARVDEAAKKNKDGERFEKMPFEGPGNAMEGTFQYTQLRERLVKIFETLNKEMEAWAAEGMAAVRKEMSIANNLQRQYEQIIEKYKKQDAVTLDLDLVDKNPFVWQLVLFGRPMTNLDGGMFRIMLYISPKFPEVLPRVRFETPVLYHHRVSPDGILCYDAARKDDMRSHIEAIIAAIEEESPAYDPRTLVNPEAAKLFWGTPEEKKLYNRKLRRSAQDSAEFARAYGALRAKFGRRDPEPRPPDLYTIQSLGKVLVVGGCGFLGSHIVSFIVNRHPQTQVAVLDLRTNSNRNSSPNVSYHDGDITDAAAMEALFSEVKPNAVIHTASPHFDLKPEIHEKVNVGGTKVLLKAAQEAGVKAFVYTSSASVILDHETELINADERWPLVTGDAQPEYYTTTKAYAETAVLQANRSPENDPSFLTCAIRPAGIFGEGDVQLLPKMVNAYKTGKTKFQVGENNNMFDFTYVENVAYGHVLAAIALLHTHRRLPSIPLDTERVDGEAFFITNGQPVYFWDFARSVWHEAGDQTPLSSVWHLSADFAWTVGAILENIFWLLGKKPSLTRAQVKYSSMSKYHSINKARQRLGYEPLVTLDEGVKRGVQYILEQDKKAGEKKGQDKFIPILQALHRTFPTPRSPSPRQHGAQSRRSMSRPLLPESAYAALGLSPAAIKDLMNPKPPPPEPPEIHAPNLLQSDEDNARPMSPNETSITLYAELLLHIRTVTLFASLRTNFSRSTDAKLSSDGSYITVSHEGQSASIRLPVNIEGGGEAALELPSQPPTKELTLRLQLEEREGSDLLGALQREDRQANIVPWDGASLNDAQDVELTCKSCEGVIVAKGKIRQWKDLPNENWAEMMDFWHCHKPDEHHLHDHSHDEIIGQKGYAAANRLQAVDGVGFVDLASFLLAEQDCDGAQMSSKKEAELPADLIQCAHCNHTIGTQDPATSGWRIRKWATGVRSTSPSTTSTSSTSPTTYTVQKWITARLLHLIDNTGLRKFHIHTPHPPPSNPSEETEPIPSLLVWVFTPDLLFSSSIPTPGRLDPTRTMKIFYQKQTWQALKPGEPESAQVEDVEFPEELYGELKGALERSQRLLPPTAKKFQGWDVGLLERFEVLEAGMGNLEGEDVLNGGVSDKGKPGDNGLECEIPSEDVD</sequence>
<dbReference type="GeneID" id="62208786"/>
<dbReference type="GO" id="GO:0051865">
    <property type="term" value="P:protein autoubiquitination"/>
    <property type="evidence" value="ECO:0007669"/>
    <property type="project" value="TreeGrafter"/>
</dbReference>
<dbReference type="InterPro" id="IPR057326">
    <property type="entry name" value="KR_dom"/>
</dbReference>
<dbReference type="FunFam" id="3.40.50.720:FF:000346">
    <property type="entry name" value="C-3 sterol dehydrogenase/C-4 decarboxylase"/>
    <property type="match status" value="1"/>
</dbReference>
<dbReference type="Gene3D" id="3.40.50.720">
    <property type="entry name" value="NAD(P)-binding Rossmann-like Domain"/>
    <property type="match status" value="1"/>
</dbReference>
<dbReference type="GO" id="GO:0061630">
    <property type="term" value="F:ubiquitin protein ligase activity"/>
    <property type="evidence" value="ECO:0007669"/>
    <property type="project" value="TreeGrafter"/>
</dbReference>
<comment type="similarity">
    <text evidence="2">Belongs to the 3-beta-HSD family.</text>
</comment>
<organism evidence="19 20">
    <name type="scientific">Alternaria burnsii</name>
    <dbReference type="NCBI Taxonomy" id="1187904"/>
    <lineage>
        <taxon>Eukaryota</taxon>
        <taxon>Fungi</taxon>
        <taxon>Dikarya</taxon>
        <taxon>Ascomycota</taxon>
        <taxon>Pezizomycotina</taxon>
        <taxon>Dothideomycetes</taxon>
        <taxon>Pleosporomycetidae</taxon>
        <taxon>Pleosporales</taxon>
        <taxon>Pleosporineae</taxon>
        <taxon>Pleosporaceae</taxon>
        <taxon>Alternaria</taxon>
        <taxon>Alternaria sect. Alternaria</taxon>
    </lineage>
</organism>
<evidence type="ECO:0000259" key="18">
    <source>
        <dbReference type="PROSITE" id="PS50127"/>
    </source>
</evidence>
<evidence type="ECO:0000256" key="3">
    <source>
        <dbReference type="ARBA" id="ARBA00022516"/>
    </source>
</evidence>
<dbReference type="PANTHER" id="PTHR31531:SF2">
    <property type="entry name" value="E3 UBIQUITIN-PROTEIN LIGASE E3D"/>
    <property type="match status" value="1"/>
</dbReference>
<dbReference type="GO" id="GO:0000252">
    <property type="term" value="F:3-beta-hydroxysteroid dehydrogenase [NAD(P)+]/C4-decarboxylase activity"/>
    <property type="evidence" value="ECO:0007669"/>
    <property type="project" value="UniProtKB-ARBA"/>
</dbReference>
<feature type="region of interest" description="Disordered" evidence="17">
    <location>
        <begin position="886"/>
        <end position="920"/>
    </location>
</feature>
<gene>
    <name evidence="19" type="ORF">GT037_010561</name>
</gene>
<keyword evidence="6" id="KW-0560">Oxidoreductase</keyword>
<dbReference type="RefSeq" id="XP_038781612.1">
    <property type="nucleotide sequence ID" value="XM_038935608.1"/>
</dbReference>
<dbReference type="InterPro" id="IPR002225">
    <property type="entry name" value="3Beta_OHSteriod_DH/Estase"/>
</dbReference>
<dbReference type="GO" id="GO:0005789">
    <property type="term" value="C:endoplasmic reticulum membrane"/>
    <property type="evidence" value="ECO:0007669"/>
    <property type="project" value="UniProtKB-SubCell"/>
</dbReference>
<keyword evidence="3" id="KW-0444">Lipid biosynthesis</keyword>
<dbReference type="InterPro" id="IPR016135">
    <property type="entry name" value="UBQ-conjugating_enzyme/RWD"/>
</dbReference>
<comment type="subunit">
    <text evidence="10">Heterotetramer of ERG25, ERG26, ERG27 and ERG28. ERG28 acts as a scaffold to tether ERG27 and other 4,4-demethylation-related enzymes, forming a demethylation enzyme complex, in the endoplasmic reticulum.</text>
</comment>
<reference evidence="19" key="2">
    <citation type="submission" date="2020-08" db="EMBL/GenBank/DDBJ databases">
        <title>Draft Genome Sequence of Cumin Blight Pathogen Alternaria burnsii.</title>
        <authorList>
            <person name="Feng Z."/>
        </authorList>
    </citation>
    <scope>NUCLEOTIDE SEQUENCE</scope>
    <source>
        <strain evidence="19">CBS107.38</strain>
    </source>
</reference>
<dbReference type="CDD" id="cd23809">
    <property type="entry name" value="UBCc_UBE2Z"/>
    <property type="match status" value="1"/>
</dbReference>
<evidence type="ECO:0000256" key="2">
    <source>
        <dbReference type="ARBA" id="ARBA00009219"/>
    </source>
</evidence>
<evidence type="ECO:0000256" key="12">
    <source>
        <dbReference type="ARBA" id="ARBA00067985"/>
    </source>
</evidence>
<evidence type="ECO:0000256" key="13">
    <source>
        <dbReference type="ARBA" id="ARBA00081267"/>
    </source>
</evidence>
<dbReference type="GO" id="GO:0006513">
    <property type="term" value="P:protein monoubiquitination"/>
    <property type="evidence" value="ECO:0007669"/>
    <property type="project" value="TreeGrafter"/>
</dbReference>
<comment type="caution">
    <text evidence="19">The sequence shown here is derived from an EMBL/GenBank/DDBJ whole genome shotgun (WGS) entry which is preliminary data.</text>
</comment>
<evidence type="ECO:0000256" key="9">
    <source>
        <dbReference type="ARBA" id="ARBA00023136"/>
    </source>
</evidence>
<evidence type="ECO:0000256" key="14">
    <source>
        <dbReference type="ARBA" id="ARBA00081397"/>
    </source>
</evidence>
<dbReference type="InterPro" id="IPR000608">
    <property type="entry name" value="UBC"/>
</dbReference>
<dbReference type="GO" id="GO:0006696">
    <property type="term" value="P:ergosterol biosynthetic process"/>
    <property type="evidence" value="ECO:0007669"/>
    <property type="project" value="UniProtKB-ARBA"/>
</dbReference>
<dbReference type="PROSITE" id="PS50127">
    <property type="entry name" value="UBC_2"/>
    <property type="match status" value="2"/>
</dbReference>
<dbReference type="SUPFAM" id="SSF54495">
    <property type="entry name" value="UBC-like"/>
    <property type="match status" value="2"/>
</dbReference>
<evidence type="ECO:0000256" key="5">
    <source>
        <dbReference type="ARBA" id="ARBA00022955"/>
    </source>
</evidence>
<dbReference type="InterPro" id="IPR036291">
    <property type="entry name" value="NAD(P)-bd_dom_sf"/>
</dbReference>
<evidence type="ECO:0000256" key="10">
    <source>
        <dbReference type="ARBA" id="ARBA00046995"/>
    </source>
</evidence>
<comment type="subcellular location">
    <subcellularLocation>
        <location evidence="1">Endoplasmic reticulum membrane</location>
        <topology evidence="1">Peripheral membrane protein</topology>
    </subcellularLocation>
</comment>
<dbReference type="Pfam" id="PF09814">
    <property type="entry name" value="HECT_2"/>
    <property type="match status" value="1"/>
</dbReference>
<protein>
    <recommendedName>
        <fullName evidence="12">Sterol-4-alpha-carboxylate 3-dehydrogenase ERG26, decarboxylating</fullName>
    </recommendedName>
    <alternativeName>
        <fullName evidence="15 16">C-3 Sterol dehydrogenase ERG26</fullName>
    </alternativeName>
    <alternativeName>
        <fullName evidence="13 14">C-4 decarboxylase ERG26</fullName>
    </alternativeName>
    <alternativeName>
        <fullName evidence="11">Sterol-4-alpha-carboxylate 3-dehydrogenase erg26, decarboxylating</fullName>
    </alternativeName>
</protein>
<dbReference type="GO" id="GO:0005634">
    <property type="term" value="C:nucleus"/>
    <property type="evidence" value="ECO:0007669"/>
    <property type="project" value="TreeGrafter"/>
</dbReference>
<dbReference type="FunFam" id="3.10.110.10:FF:000126">
    <property type="entry name" value="Ubiquitin conjugating enzyme, putative"/>
    <property type="match status" value="1"/>
</dbReference>
<keyword evidence="4" id="KW-0256">Endoplasmic reticulum</keyword>
<accession>A0A8H7AXZ1</accession>
<dbReference type="GO" id="GO:0030332">
    <property type="term" value="F:cyclin binding"/>
    <property type="evidence" value="ECO:0007669"/>
    <property type="project" value="TreeGrafter"/>
</dbReference>
<dbReference type="SMART" id="SM00212">
    <property type="entry name" value="UBCc"/>
    <property type="match status" value="2"/>
</dbReference>
<keyword evidence="7" id="KW-0520">NAD</keyword>
<reference evidence="19" key="1">
    <citation type="submission" date="2020-01" db="EMBL/GenBank/DDBJ databases">
        <authorList>
            <person name="Feng Z.H.Z."/>
        </authorList>
    </citation>
    <scope>NUCLEOTIDE SEQUENCE</scope>
    <source>
        <strain evidence="19">CBS107.38</strain>
    </source>
</reference>
<dbReference type="GO" id="GO:0000209">
    <property type="term" value="P:protein polyubiquitination"/>
    <property type="evidence" value="ECO:0007669"/>
    <property type="project" value="TreeGrafter"/>
</dbReference>
<name>A0A8H7AXZ1_9PLEO</name>
<dbReference type="GO" id="GO:0043161">
    <property type="term" value="P:proteasome-mediated ubiquitin-dependent protein catabolic process"/>
    <property type="evidence" value="ECO:0007669"/>
    <property type="project" value="TreeGrafter"/>
</dbReference>
<feature type="domain" description="UBC core" evidence="18">
    <location>
        <begin position="286"/>
        <end position="439"/>
    </location>
</feature>
<evidence type="ECO:0000256" key="17">
    <source>
        <dbReference type="SAM" id="MobiDB-lite"/>
    </source>
</evidence>
<feature type="domain" description="UBC core" evidence="18">
    <location>
        <begin position="4"/>
        <end position="164"/>
    </location>
</feature>
<evidence type="ECO:0000256" key="1">
    <source>
        <dbReference type="ARBA" id="ARBA00004406"/>
    </source>
</evidence>
<evidence type="ECO:0000256" key="15">
    <source>
        <dbReference type="ARBA" id="ARBA00081452"/>
    </source>
</evidence>
<evidence type="ECO:0000256" key="7">
    <source>
        <dbReference type="ARBA" id="ARBA00023027"/>
    </source>
</evidence>
<keyword evidence="20" id="KW-1185">Reference proteome</keyword>
<keyword evidence="8" id="KW-0443">Lipid metabolism</keyword>
<dbReference type="Gene3D" id="3.10.110.10">
    <property type="entry name" value="Ubiquitin Conjugating Enzyme"/>
    <property type="match status" value="2"/>
</dbReference>
<evidence type="ECO:0000256" key="8">
    <source>
        <dbReference type="ARBA" id="ARBA00023098"/>
    </source>
</evidence>
<proteinExistence type="inferred from homology"/>
<dbReference type="SMART" id="SM00822">
    <property type="entry name" value="PKS_KR"/>
    <property type="match status" value="1"/>
</dbReference>
<evidence type="ECO:0000256" key="11">
    <source>
        <dbReference type="ARBA" id="ARBA00067470"/>
    </source>
</evidence>
<feature type="region of interest" description="Disordered" evidence="17">
    <location>
        <begin position="1336"/>
        <end position="1366"/>
    </location>
</feature>
<dbReference type="GO" id="GO:0005829">
    <property type="term" value="C:cytosol"/>
    <property type="evidence" value="ECO:0007669"/>
    <property type="project" value="TreeGrafter"/>
</dbReference>
<keyword evidence="5" id="KW-0752">Steroid biosynthesis</keyword>
<dbReference type="SUPFAM" id="SSF51735">
    <property type="entry name" value="NAD(P)-binding Rossmann-fold domains"/>
    <property type="match status" value="1"/>
</dbReference>
<dbReference type="InterPro" id="IPR019193">
    <property type="entry name" value="UBQ-conj_enz_E2-bd_prot"/>
</dbReference>
<evidence type="ECO:0000256" key="16">
    <source>
        <dbReference type="ARBA" id="ARBA00082106"/>
    </source>
</evidence>
<keyword evidence="9" id="KW-0472">Membrane</keyword>
<evidence type="ECO:0000313" key="20">
    <source>
        <dbReference type="Proteomes" id="UP000596902"/>
    </source>
</evidence>
<evidence type="ECO:0000313" key="19">
    <source>
        <dbReference type="EMBL" id="KAF7671236.1"/>
    </source>
</evidence>
<evidence type="ECO:0000256" key="4">
    <source>
        <dbReference type="ARBA" id="ARBA00022824"/>
    </source>
</evidence>
<dbReference type="EMBL" id="JAAABM010000023">
    <property type="protein sequence ID" value="KAF7671236.1"/>
    <property type="molecule type" value="Genomic_DNA"/>
</dbReference>
<dbReference type="Pfam" id="PF00179">
    <property type="entry name" value="UQ_con"/>
    <property type="match status" value="2"/>
</dbReference>
<evidence type="ECO:0000256" key="6">
    <source>
        <dbReference type="ARBA" id="ARBA00023002"/>
    </source>
</evidence>
<dbReference type="CDD" id="cd00195">
    <property type="entry name" value="UBCc_UEV"/>
    <property type="match status" value="1"/>
</dbReference>
<dbReference type="Pfam" id="PF01073">
    <property type="entry name" value="3Beta_HSD"/>
    <property type="match status" value="1"/>
</dbReference>
<dbReference type="GO" id="GO:0031624">
    <property type="term" value="F:ubiquitin conjugating enzyme binding"/>
    <property type="evidence" value="ECO:0007669"/>
    <property type="project" value="TreeGrafter"/>
</dbReference>
<dbReference type="PANTHER" id="PTHR31531">
    <property type="entry name" value="E3 UBIQUITIN-PROTEIN LIGASE E3D FAMILY MEMBER"/>
    <property type="match status" value="1"/>
</dbReference>
<dbReference type="GO" id="GO:0000151">
    <property type="term" value="C:ubiquitin ligase complex"/>
    <property type="evidence" value="ECO:0007669"/>
    <property type="project" value="TreeGrafter"/>
</dbReference>
<feature type="region of interest" description="Disordered" evidence="17">
    <location>
        <begin position="846"/>
        <end position="868"/>
    </location>
</feature>
<dbReference type="Proteomes" id="UP000596902">
    <property type="component" value="Unassembled WGS sequence"/>
</dbReference>